<evidence type="ECO:0000313" key="3">
    <source>
        <dbReference type="Proteomes" id="UP000078541"/>
    </source>
</evidence>
<keyword evidence="3" id="KW-1185">Reference proteome</keyword>
<feature type="region of interest" description="Disordered" evidence="1">
    <location>
        <begin position="1"/>
        <end position="64"/>
    </location>
</feature>
<organism evidence="2 3">
    <name type="scientific">Trachymyrmex septentrionalis</name>
    <dbReference type="NCBI Taxonomy" id="34720"/>
    <lineage>
        <taxon>Eukaryota</taxon>
        <taxon>Metazoa</taxon>
        <taxon>Ecdysozoa</taxon>
        <taxon>Arthropoda</taxon>
        <taxon>Hexapoda</taxon>
        <taxon>Insecta</taxon>
        <taxon>Pterygota</taxon>
        <taxon>Neoptera</taxon>
        <taxon>Endopterygota</taxon>
        <taxon>Hymenoptera</taxon>
        <taxon>Apocrita</taxon>
        <taxon>Aculeata</taxon>
        <taxon>Formicoidea</taxon>
        <taxon>Formicidae</taxon>
        <taxon>Myrmicinae</taxon>
        <taxon>Trachymyrmex</taxon>
    </lineage>
</organism>
<accession>A0A195ETF7</accession>
<dbReference type="EMBL" id="KQ981989">
    <property type="protein sequence ID" value="KYN31164.1"/>
    <property type="molecule type" value="Genomic_DNA"/>
</dbReference>
<feature type="non-terminal residue" evidence="2">
    <location>
        <position position="1"/>
    </location>
</feature>
<gene>
    <name evidence="2" type="ORF">ALC56_14551</name>
</gene>
<reference evidence="2 3" key="1">
    <citation type="submission" date="2016-03" db="EMBL/GenBank/DDBJ databases">
        <title>Trachymyrmex septentrionalis WGS genome.</title>
        <authorList>
            <person name="Nygaard S."/>
            <person name="Hu H."/>
            <person name="Boomsma J."/>
            <person name="Zhang G."/>
        </authorList>
    </citation>
    <scope>NUCLEOTIDE SEQUENCE [LARGE SCALE GENOMIC DNA]</scope>
    <source>
        <strain evidence="2">Tsep2-gDNA-1</strain>
        <tissue evidence="2">Whole body</tissue>
    </source>
</reference>
<protein>
    <submittedName>
        <fullName evidence="2">Uncharacterized protein</fullName>
    </submittedName>
</protein>
<name>A0A195ETF7_9HYME</name>
<evidence type="ECO:0000256" key="1">
    <source>
        <dbReference type="SAM" id="MobiDB-lite"/>
    </source>
</evidence>
<dbReference type="AlphaFoldDB" id="A0A195ETF7"/>
<feature type="compositionally biased region" description="Polar residues" evidence="1">
    <location>
        <begin position="29"/>
        <end position="39"/>
    </location>
</feature>
<feature type="compositionally biased region" description="Basic and acidic residues" evidence="1">
    <location>
        <begin position="40"/>
        <end position="58"/>
    </location>
</feature>
<proteinExistence type="predicted"/>
<sequence length="64" mass="7686">HHQQHHQQHHHHKCSAMWTREKDEVESLSRAQTGASSQSGERRAIEITVSRRDFDRERRPRRPP</sequence>
<dbReference type="Proteomes" id="UP000078541">
    <property type="component" value="Unassembled WGS sequence"/>
</dbReference>
<evidence type="ECO:0000313" key="2">
    <source>
        <dbReference type="EMBL" id="KYN31164.1"/>
    </source>
</evidence>
<feature type="compositionally biased region" description="Basic residues" evidence="1">
    <location>
        <begin position="1"/>
        <end position="14"/>
    </location>
</feature>